<name>A0A9W6UAD8_9STRA</name>
<reference evidence="1" key="1">
    <citation type="submission" date="2023-04" db="EMBL/GenBank/DDBJ databases">
        <title>Phytophthora fragariaefolia NBRC 109709.</title>
        <authorList>
            <person name="Ichikawa N."/>
            <person name="Sato H."/>
            <person name="Tonouchi N."/>
        </authorList>
    </citation>
    <scope>NUCLEOTIDE SEQUENCE</scope>
    <source>
        <strain evidence="1">NBRC 109709</strain>
    </source>
</reference>
<dbReference type="EMBL" id="BSXT01000480">
    <property type="protein sequence ID" value="GMF28510.1"/>
    <property type="molecule type" value="Genomic_DNA"/>
</dbReference>
<protein>
    <submittedName>
        <fullName evidence="1">Unnamed protein product</fullName>
    </submittedName>
</protein>
<dbReference type="AlphaFoldDB" id="A0A9W6UAD8"/>
<accession>A0A9W6UAD8</accession>
<sequence length="200" mass="21859">MSASHCRSPPLSLVDVRANEQRAHLRVHVLDGDLETVEAETVEAESLRHLDFVAEVHGQVLVHDAIARREEGQHVKRSLSVRFAHSLRSCTRSSSSAVQNEASAFLYICHTSCSWIGTARTGSGSPPGTGPAASRRSTPCACTRTSRTYGGEEPPATCHRESTIRDDSVRKVESELGAQVGAFLEEELNENLLLQRPIDF</sequence>
<organism evidence="1 2">
    <name type="scientific">Phytophthora fragariaefolia</name>
    <dbReference type="NCBI Taxonomy" id="1490495"/>
    <lineage>
        <taxon>Eukaryota</taxon>
        <taxon>Sar</taxon>
        <taxon>Stramenopiles</taxon>
        <taxon>Oomycota</taxon>
        <taxon>Peronosporomycetes</taxon>
        <taxon>Peronosporales</taxon>
        <taxon>Peronosporaceae</taxon>
        <taxon>Phytophthora</taxon>
    </lineage>
</organism>
<evidence type="ECO:0000313" key="2">
    <source>
        <dbReference type="Proteomes" id="UP001165121"/>
    </source>
</evidence>
<keyword evidence="2" id="KW-1185">Reference proteome</keyword>
<evidence type="ECO:0000313" key="1">
    <source>
        <dbReference type="EMBL" id="GMF28510.1"/>
    </source>
</evidence>
<dbReference type="Proteomes" id="UP001165121">
    <property type="component" value="Unassembled WGS sequence"/>
</dbReference>
<comment type="caution">
    <text evidence="1">The sequence shown here is derived from an EMBL/GenBank/DDBJ whole genome shotgun (WGS) entry which is preliminary data.</text>
</comment>
<proteinExistence type="predicted"/>
<gene>
    <name evidence="1" type="ORF">Pfra01_000591600</name>
</gene>